<dbReference type="Proteomes" id="UP000001887">
    <property type="component" value="Chromosome"/>
</dbReference>
<dbReference type="KEGG" id="psl:Psta_3386"/>
<organism evidence="1 2">
    <name type="scientific">Pirellula staleyi (strain ATCC 27377 / DSM 6068 / ICPB 4128)</name>
    <name type="common">Pirella staleyi</name>
    <dbReference type="NCBI Taxonomy" id="530564"/>
    <lineage>
        <taxon>Bacteria</taxon>
        <taxon>Pseudomonadati</taxon>
        <taxon>Planctomycetota</taxon>
        <taxon>Planctomycetia</taxon>
        <taxon>Pirellulales</taxon>
        <taxon>Pirellulaceae</taxon>
        <taxon>Pirellula</taxon>
    </lineage>
</organism>
<dbReference type="InterPro" id="IPR037219">
    <property type="entry name" value="Peptidase_M41-like"/>
</dbReference>
<dbReference type="SUPFAM" id="SSF140990">
    <property type="entry name" value="FtsH protease domain-like"/>
    <property type="match status" value="1"/>
</dbReference>
<evidence type="ECO:0000313" key="1">
    <source>
        <dbReference type="EMBL" id="ADB18050.1"/>
    </source>
</evidence>
<proteinExistence type="predicted"/>
<reference evidence="1 2" key="1">
    <citation type="journal article" date="2009" name="Stand. Genomic Sci.">
        <title>Complete genome sequence of Pirellula staleyi type strain (ATCC 27377).</title>
        <authorList>
            <person name="Clum A."/>
            <person name="Tindall B.J."/>
            <person name="Sikorski J."/>
            <person name="Ivanova N."/>
            <person name="Mavrommatis K."/>
            <person name="Lucas S."/>
            <person name="Glavina del Rio T."/>
            <person name="Nolan M."/>
            <person name="Chen F."/>
            <person name="Tice H."/>
            <person name="Pitluck S."/>
            <person name="Cheng J.F."/>
            <person name="Chertkov O."/>
            <person name="Brettin T."/>
            <person name="Han C."/>
            <person name="Detter J.C."/>
            <person name="Kuske C."/>
            <person name="Bruce D."/>
            <person name="Goodwin L."/>
            <person name="Ovchinikova G."/>
            <person name="Pati A."/>
            <person name="Mikhailova N."/>
            <person name="Chen A."/>
            <person name="Palaniappan K."/>
            <person name="Land M."/>
            <person name="Hauser L."/>
            <person name="Chang Y.J."/>
            <person name="Jeffries C.D."/>
            <person name="Chain P."/>
            <person name="Rohde M."/>
            <person name="Goker M."/>
            <person name="Bristow J."/>
            <person name="Eisen J.A."/>
            <person name="Markowitz V."/>
            <person name="Hugenholtz P."/>
            <person name="Kyrpides N.C."/>
            <person name="Klenk H.P."/>
            <person name="Lapidus A."/>
        </authorList>
    </citation>
    <scope>NUCLEOTIDE SEQUENCE [LARGE SCALE GENOMIC DNA]</scope>
    <source>
        <strain evidence="2">ATCC 27377 / DSM 6068 / ICPB 4128</strain>
    </source>
</reference>
<evidence type="ECO:0000313" key="2">
    <source>
        <dbReference type="Proteomes" id="UP000001887"/>
    </source>
</evidence>
<sequence length="159" mass="18278">MEEIAYHESGHAFAAAYLGARVHSISIEPDRNDLPDREGEATYSFRRGQYTQQQVAQNIMFVALAGPVAEMIYRQEPLHPAFVPEWAYDWQQAMDAAAAIQPDERKRLTVLEMLVRKMHELFRLDQHWAAIAAVADNLLAHETLDEDQLSEIFAAWLRR</sequence>
<evidence type="ECO:0008006" key="3">
    <source>
        <dbReference type="Google" id="ProtNLM"/>
    </source>
</evidence>
<dbReference type="AlphaFoldDB" id="D2QXX3"/>
<dbReference type="GO" id="GO:0004176">
    <property type="term" value="F:ATP-dependent peptidase activity"/>
    <property type="evidence" value="ECO:0007669"/>
    <property type="project" value="InterPro"/>
</dbReference>
<dbReference type="Gene3D" id="1.20.58.760">
    <property type="entry name" value="Peptidase M41"/>
    <property type="match status" value="1"/>
</dbReference>
<dbReference type="GO" id="GO:0005524">
    <property type="term" value="F:ATP binding"/>
    <property type="evidence" value="ECO:0007669"/>
    <property type="project" value="InterPro"/>
</dbReference>
<dbReference type="HOGENOM" id="CLU_109819_0_0_0"/>
<protein>
    <recommendedName>
        <fullName evidence="3">Peptidase M41 domain-containing protein</fullName>
    </recommendedName>
</protein>
<name>D2QXX3_PIRSD</name>
<accession>D2QXX3</accession>
<dbReference type="GO" id="GO:0004222">
    <property type="term" value="F:metalloendopeptidase activity"/>
    <property type="evidence" value="ECO:0007669"/>
    <property type="project" value="InterPro"/>
</dbReference>
<dbReference type="STRING" id="530564.Psta_3386"/>
<dbReference type="eggNOG" id="COG0465">
    <property type="taxonomic scope" value="Bacteria"/>
</dbReference>
<keyword evidence="2" id="KW-1185">Reference proteome</keyword>
<gene>
    <name evidence="1" type="ordered locus">Psta_3386</name>
</gene>
<dbReference type="GO" id="GO:0006508">
    <property type="term" value="P:proteolysis"/>
    <property type="evidence" value="ECO:0007669"/>
    <property type="project" value="InterPro"/>
</dbReference>
<dbReference type="EMBL" id="CP001848">
    <property type="protein sequence ID" value="ADB18050.1"/>
    <property type="molecule type" value="Genomic_DNA"/>
</dbReference>